<reference evidence="8" key="2">
    <citation type="submission" date="2021-04" db="EMBL/GenBank/DDBJ databases">
        <authorList>
            <person name="Gilroy R."/>
        </authorList>
    </citation>
    <scope>NUCLEOTIDE SEQUENCE</scope>
    <source>
        <strain evidence="8">5933</strain>
    </source>
</reference>
<keyword evidence="5" id="KW-0694">RNA-binding</keyword>
<dbReference type="CDD" id="cd02869">
    <property type="entry name" value="PseudoU_synth_RluA_like"/>
    <property type="match status" value="1"/>
</dbReference>
<dbReference type="Gene3D" id="3.10.290.10">
    <property type="entry name" value="RNA-binding S4 domain"/>
    <property type="match status" value="1"/>
</dbReference>
<dbReference type="EMBL" id="DWWA01000051">
    <property type="protein sequence ID" value="HJC73058.1"/>
    <property type="molecule type" value="Genomic_DNA"/>
</dbReference>
<dbReference type="Proteomes" id="UP000823918">
    <property type="component" value="Unassembled WGS sequence"/>
</dbReference>
<evidence type="ECO:0000259" key="7">
    <source>
        <dbReference type="SMART" id="SM00363"/>
    </source>
</evidence>
<evidence type="ECO:0000313" key="9">
    <source>
        <dbReference type="Proteomes" id="UP000823918"/>
    </source>
</evidence>
<dbReference type="Pfam" id="PF00849">
    <property type="entry name" value="PseudoU_synth_2"/>
    <property type="match status" value="1"/>
</dbReference>
<reference evidence="8" key="1">
    <citation type="journal article" date="2021" name="PeerJ">
        <title>Extensive microbial diversity within the chicken gut microbiome revealed by metagenomics and culture.</title>
        <authorList>
            <person name="Gilroy R."/>
            <person name="Ravi A."/>
            <person name="Getino M."/>
            <person name="Pursley I."/>
            <person name="Horton D.L."/>
            <person name="Alikhan N.F."/>
            <person name="Baker D."/>
            <person name="Gharbi K."/>
            <person name="Hall N."/>
            <person name="Watson M."/>
            <person name="Adriaenssens E.M."/>
            <person name="Foster-Nyarko E."/>
            <person name="Jarju S."/>
            <person name="Secka A."/>
            <person name="Antonio M."/>
            <person name="Oren A."/>
            <person name="Chaudhuri R.R."/>
            <person name="La Ragione R."/>
            <person name="Hildebrand F."/>
            <person name="Pallen M.J."/>
        </authorList>
    </citation>
    <scope>NUCLEOTIDE SEQUENCE</scope>
    <source>
        <strain evidence="8">5933</strain>
    </source>
</reference>
<dbReference type="PANTHER" id="PTHR21600:SF44">
    <property type="entry name" value="RIBOSOMAL LARGE SUBUNIT PSEUDOURIDINE SYNTHASE D"/>
    <property type="match status" value="1"/>
</dbReference>
<comment type="function">
    <text evidence="6">Responsible for synthesis of pseudouridine from uracil.</text>
</comment>
<dbReference type="PROSITE" id="PS01129">
    <property type="entry name" value="PSI_RLU"/>
    <property type="match status" value="1"/>
</dbReference>
<evidence type="ECO:0000256" key="6">
    <source>
        <dbReference type="RuleBase" id="RU362028"/>
    </source>
</evidence>
<dbReference type="NCBIfam" id="TIGR00005">
    <property type="entry name" value="rluA_subfam"/>
    <property type="match status" value="1"/>
</dbReference>
<dbReference type="InterPro" id="IPR002942">
    <property type="entry name" value="S4_RNA-bd"/>
</dbReference>
<dbReference type="InterPro" id="IPR050188">
    <property type="entry name" value="RluA_PseudoU_synthase"/>
</dbReference>
<dbReference type="SUPFAM" id="SSF55174">
    <property type="entry name" value="Alpha-L RNA-binding motif"/>
    <property type="match status" value="1"/>
</dbReference>
<dbReference type="PROSITE" id="PS50889">
    <property type="entry name" value="S4"/>
    <property type="match status" value="1"/>
</dbReference>
<dbReference type="GO" id="GO:0000455">
    <property type="term" value="P:enzyme-directed rRNA pseudouridine synthesis"/>
    <property type="evidence" value="ECO:0007669"/>
    <property type="project" value="UniProtKB-ARBA"/>
</dbReference>
<gene>
    <name evidence="8" type="ORF">H9698_09750</name>
</gene>
<dbReference type="InterPro" id="IPR006145">
    <property type="entry name" value="PsdUridine_synth_RsuA/RluA"/>
</dbReference>
<dbReference type="SMART" id="SM00363">
    <property type="entry name" value="S4"/>
    <property type="match status" value="1"/>
</dbReference>
<dbReference type="SUPFAM" id="SSF55120">
    <property type="entry name" value="Pseudouridine synthase"/>
    <property type="match status" value="1"/>
</dbReference>
<dbReference type="Gene3D" id="3.30.2350.10">
    <property type="entry name" value="Pseudouridine synthase"/>
    <property type="match status" value="1"/>
</dbReference>
<name>A0A9D2Q6X4_9FIRM</name>
<comment type="caution">
    <text evidence="8">The sequence shown here is derived from an EMBL/GenBank/DDBJ whole genome shotgun (WGS) entry which is preliminary data.</text>
</comment>
<dbReference type="InterPro" id="IPR006225">
    <property type="entry name" value="PsdUridine_synth_RluC/D"/>
</dbReference>
<dbReference type="AlphaFoldDB" id="A0A9D2Q6X4"/>
<evidence type="ECO:0000256" key="1">
    <source>
        <dbReference type="ARBA" id="ARBA00000073"/>
    </source>
</evidence>
<dbReference type="EC" id="5.4.99.-" evidence="6"/>
<evidence type="ECO:0000256" key="4">
    <source>
        <dbReference type="PIRSR" id="PIRSR606225-1"/>
    </source>
</evidence>
<evidence type="ECO:0000313" key="8">
    <source>
        <dbReference type="EMBL" id="HJC73058.1"/>
    </source>
</evidence>
<dbReference type="InterPro" id="IPR006224">
    <property type="entry name" value="PsdUridine_synth_RluA-like_CS"/>
</dbReference>
<dbReference type="GO" id="GO:0120159">
    <property type="term" value="F:rRNA pseudouridine synthase activity"/>
    <property type="evidence" value="ECO:0007669"/>
    <property type="project" value="UniProtKB-ARBA"/>
</dbReference>
<protein>
    <recommendedName>
        <fullName evidence="6">Pseudouridine synthase</fullName>
        <ecNumber evidence="6">5.4.99.-</ecNumber>
    </recommendedName>
</protein>
<evidence type="ECO:0000256" key="2">
    <source>
        <dbReference type="ARBA" id="ARBA00010876"/>
    </source>
</evidence>
<dbReference type="GO" id="GO:0003723">
    <property type="term" value="F:RNA binding"/>
    <property type="evidence" value="ECO:0007669"/>
    <property type="project" value="UniProtKB-KW"/>
</dbReference>
<sequence>MELLEAWVDEERAGMRLDAFLAAAFEQVSRSYAQTLLEQGAVTYNGKPVSKSTKTALGAKVTLSLPDPKPLETPPQDIALDIVYEDDHLLVVNKPKGMVVHPAAGNPDGTLVNALLHHCGTRLSAINGAIRPGIVHRIDKDTSGLLVVAKDNETHLALSEQFACHSITRVYHTVVYGGFPADEGFVEGMIARHPADRKRMAVVHDKGKYAYTSYHVEGRYQGFTHLSVRLKTGRTHQIRVHMASIGHPVAGDSVYGPRKVITQLQGQCLHAKVLGFVHPATGKYVEFDSELPVYFREFLSKLAQKTGG</sequence>
<comment type="catalytic activity">
    <reaction evidence="1 6">
        <text>a uridine in RNA = a pseudouridine in RNA</text>
        <dbReference type="Rhea" id="RHEA:48348"/>
        <dbReference type="Rhea" id="RHEA-COMP:12068"/>
        <dbReference type="Rhea" id="RHEA-COMP:12069"/>
        <dbReference type="ChEBI" id="CHEBI:65314"/>
        <dbReference type="ChEBI" id="CHEBI:65315"/>
    </reaction>
</comment>
<proteinExistence type="inferred from homology"/>
<dbReference type="InterPro" id="IPR020103">
    <property type="entry name" value="PsdUridine_synth_cat_dom_sf"/>
</dbReference>
<organism evidence="8 9">
    <name type="scientific">Candidatus Ruthenibacterium merdavium</name>
    <dbReference type="NCBI Taxonomy" id="2838752"/>
    <lineage>
        <taxon>Bacteria</taxon>
        <taxon>Bacillati</taxon>
        <taxon>Bacillota</taxon>
        <taxon>Clostridia</taxon>
        <taxon>Eubacteriales</taxon>
        <taxon>Oscillospiraceae</taxon>
        <taxon>Ruthenibacterium</taxon>
    </lineage>
</organism>
<dbReference type="Pfam" id="PF01479">
    <property type="entry name" value="S4"/>
    <property type="match status" value="1"/>
</dbReference>
<dbReference type="PANTHER" id="PTHR21600">
    <property type="entry name" value="MITOCHONDRIAL RNA PSEUDOURIDINE SYNTHASE"/>
    <property type="match status" value="1"/>
</dbReference>
<feature type="active site" evidence="4">
    <location>
        <position position="139"/>
    </location>
</feature>
<keyword evidence="3 6" id="KW-0413">Isomerase</keyword>
<evidence type="ECO:0000256" key="3">
    <source>
        <dbReference type="ARBA" id="ARBA00023235"/>
    </source>
</evidence>
<dbReference type="CDD" id="cd00165">
    <property type="entry name" value="S4"/>
    <property type="match status" value="1"/>
</dbReference>
<feature type="domain" description="RNA-binding S4" evidence="7">
    <location>
        <begin position="15"/>
        <end position="79"/>
    </location>
</feature>
<accession>A0A9D2Q6X4</accession>
<comment type="similarity">
    <text evidence="2 6">Belongs to the pseudouridine synthase RluA family.</text>
</comment>
<dbReference type="InterPro" id="IPR036986">
    <property type="entry name" value="S4_RNA-bd_sf"/>
</dbReference>
<evidence type="ECO:0000256" key="5">
    <source>
        <dbReference type="PROSITE-ProRule" id="PRU00182"/>
    </source>
</evidence>